<reference evidence="2 3" key="1">
    <citation type="submission" date="2016-11" db="EMBL/GenBank/DDBJ databases">
        <authorList>
            <person name="Jaros S."/>
            <person name="Januszkiewicz K."/>
            <person name="Wedrychowicz H."/>
        </authorList>
    </citation>
    <scope>NUCLEOTIDE SEQUENCE [LARGE SCALE GENOMIC DNA]</scope>
    <source>
        <strain evidence="2 3">DSM 18772</strain>
    </source>
</reference>
<accession>A0A1M6NL56</accession>
<keyword evidence="3" id="KW-1185">Reference proteome</keyword>
<dbReference type="OrthoDB" id="47473at2"/>
<keyword evidence="1" id="KW-0472">Membrane</keyword>
<keyword evidence="1" id="KW-1133">Transmembrane helix</keyword>
<name>A0A1M6NL56_9BACT</name>
<gene>
    <name evidence="2" type="ORF">SAMN02745181_2890</name>
</gene>
<feature type="transmembrane region" description="Helical" evidence="1">
    <location>
        <begin position="31"/>
        <end position="49"/>
    </location>
</feature>
<evidence type="ECO:0008006" key="4">
    <source>
        <dbReference type="Google" id="ProtNLM"/>
    </source>
</evidence>
<evidence type="ECO:0000256" key="1">
    <source>
        <dbReference type="SAM" id="Phobius"/>
    </source>
</evidence>
<feature type="transmembrane region" description="Helical" evidence="1">
    <location>
        <begin position="61"/>
        <end position="83"/>
    </location>
</feature>
<dbReference type="Proteomes" id="UP000184510">
    <property type="component" value="Unassembled WGS sequence"/>
</dbReference>
<proteinExistence type="predicted"/>
<evidence type="ECO:0000313" key="2">
    <source>
        <dbReference type="EMBL" id="SHJ96430.1"/>
    </source>
</evidence>
<protein>
    <recommendedName>
        <fullName evidence="4">DUF3147 family protein</fullName>
    </recommendedName>
</protein>
<feature type="transmembrane region" description="Helical" evidence="1">
    <location>
        <begin position="89"/>
        <end position="110"/>
    </location>
</feature>
<organism evidence="2 3">
    <name type="scientific">Rubritalea squalenifaciens DSM 18772</name>
    <dbReference type="NCBI Taxonomy" id="1123071"/>
    <lineage>
        <taxon>Bacteria</taxon>
        <taxon>Pseudomonadati</taxon>
        <taxon>Verrucomicrobiota</taxon>
        <taxon>Verrucomicrobiia</taxon>
        <taxon>Verrucomicrobiales</taxon>
        <taxon>Rubritaleaceae</taxon>
        <taxon>Rubritalea</taxon>
    </lineage>
</organism>
<dbReference type="AlphaFoldDB" id="A0A1M6NL56"/>
<dbReference type="RefSeq" id="WP_143184464.1">
    <property type="nucleotide sequence ID" value="NZ_FQYR01000005.1"/>
</dbReference>
<evidence type="ECO:0000313" key="3">
    <source>
        <dbReference type="Proteomes" id="UP000184510"/>
    </source>
</evidence>
<dbReference type="InParanoid" id="A0A1M6NL56"/>
<sequence length="119" mass="13559">MPIFLKYLITAAIVVAVSEFAKRSDKLGALIASLPMVTTIAMIWMFVELKGQTQVDKIANHSWYTFWYVLPTLPMFLVIPVMMRKGIHFGWVLATYCAGTMVLFVLLHLIMRRFGDGLM</sequence>
<dbReference type="EMBL" id="FQYR01000005">
    <property type="protein sequence ID" value="SHJ96430.1"/>
    <property type="molecule type" value="Genomic_DNA"/>
</dbReference>
<keyword evidence="1" id="KW-0812">Transmembrane</keyword>
<dbReference type="STRING" id="1123071.SAMN02745181_2890"/>